<gene>
    <name evidence="2" type="ORF">Cvel_21645</name>
</gene>
<evidence type="ECO:0000313" key="2">
    <source>
        <dbReference type="EMBL" id="CEM28221.1"/>
    </source>
</evidence>
<dbReference type="AlphaFoldDB" id="A0A0G4GFD5"/>
<name>A0A0G4GFD5_9ALVE</name>
<sequence>MARGAALRVLREEEAMEAALETVEGLPILTVGPGGQDDDDDVVVMGGISRGKGDSFNLTIYASKGEEMITHGEGSLGKVRFVDRLGLPLCYEPGPKYSPDYDTTTFHVWHDGAMECLSAWDPVGTHTGVDVWREGVRGAWQTILSNEPERTGLECMGWAIFPAGLETCMTVMQAFQSEFTVGGVQRIRNMMEEQDLHLPEAISRTRGPEDETTMGAVPSGSKSAIYMSPSTRVN</sequence>
<protein>
    <submittedName>
        <fullName evidence="2">Uncharacterized protein</fullName>
    </submittedName>
</protein>
<organism evidence="2">
    <name type="scientific">Chromera velia CCMP2878</name>
    <dbReference type="NCBI Taxonomy" id="1169474"/>
    <lineage>
        <taxon>Eukaryota</taxon>
        <taxon>Sar</taxon>
        <taxon>Alveolata</taxon>
        <taxon>Colpodellida</taxon>
        <taxon>Chromeraceae</taxon>
        <taxon>Chromera</taxon>
    </lineage>
</organism>
<proteinExistence type="predicted"/>
<reference evidence="2" key="1">
    <citation type="submission" date="2014-11" db="EMBL/GenBank/DDBJ databases">
        <authorList>
            <person name="Otto D Thomas"/>
            <person name="Naeem Raeece"/>
        </authorList>
    </citation>
    <scope>NUCLEOTIDE SEQUENCE</scope>
</reference>
<dbReference type="PhylomeDB" id="A0A0G4GFD5"/>
<accession>A0A0G4GFD5</accession>
<dbReference type="VEuPathDB" id="CryptoDB:Cvel_21645"/>
<dbReference type="EMBL" id="CDMZ01001156">
    <property type="protein sequence ID" value="CEM28221.1"/>
    <property type="molecule type" value="Genomic_DNA"/>
</dbReference>
<feature type="region of interest" description="Disordered" evidence="1">
    <location>
        <begin position="206"/>
        <end position="234"/>
    </location>
</feature>
<evidence type="ECO:0000256" key="1">
    <source>
        <dbReference type="SAM" id="MobiDB-lite"/>
    </source>
</evidence>